<proteinExistence type="predicted"/>
<dbReference type="OrthoDB" id="1683552at2"/>
<organism evidence="1 2">
    <name type="scientific">Tepidimicrobium xylanilyticum</name>
    <dbReference type="NCBI Taxonomy" id="1123352"/>
    <lineage>
        <taxon>Bacteria</taxon>
        <taxon>Bacillati</taxon>
        <taxon>Bacillota</taxon>
        <taxon>Tissierellia</taxon>
        <taxon>Tissierellales</taxon>
        <taxon>Tepidimicrobiaceae</taxon>
        <taxon>Tepidimicrobium</taxon>
    </lineage>
</organism>
<evidence type="ECO:0000313" key="1">
    <source>
        <dbReference type="EMBL" id="SDX25693.1"/>
    </source>
</evidence>
<dbReference type="EMBL" id="FNNG01000008">
    <property type="protein sequence ID" value="SDX25693.1"/>
    <property type="molecule type" value="Genomic_DNA"/>
</dbReference>
<reference evidence="1 2" key="1">
    <citation type="submission" date="2016-10" db="EMBL/GenBank/DDBJ databases">
        <authorList>
            <person name="de Groot N.N."/>
        </authorList>
    </citation>
    <scope>NUCLEOTIDE SEQUENCE [LARGE SCALE GENOMIC DNA]</scope>
    <source>
        <strain evidence="1 2">DSM 23310</strain>
    </source>
</reference>
<evidence type="ECO:0000313" key="2">
    <source>
        <dbReference type="Proteomes" id="UP000198828"/>
    </source>
</evidence>
<dbReference type="RefSeq" id="WP_093753296.1">
    <property type="nucleotide sequence ID" value="NZ_BSYN01000003.1"/>
</dbReference>
<dbReference type="AlphaFoldDB" id="A0A1H3A7U0"/>
<sequence length="80" mass="9330">MDLVCPLCNGLYNIEFSCTQCNSKMVDKGPLVNIMDDYSPYLLDDITHRIDGVERERCIHTYQCLDCGFEENYSIERKKL</sequence>
<keyword evidence="2" id="KW-1185">Reference proteome</keyword>
<accession>A0A1H3A7U0</accession>
<name>A0A1H3A7U0_9FIRM</name>
<gene>
    <name evidence="1" type="ORF">SAMN05660923_02010</name>
</gene>
<dbReference type="Proteomes" id="UP000198828">
    <property type="component" value="Unassembled WGS sequence"/>
</dbReference>
<protein>
    <submittedName>
        <fullName evidence="1">Uncharacterized protein</fullName>
    </submittedName>
</protein>